<comment type="function">
    <text evidence="4">Catalyzes the interconversion of L-alanine and D-alanine. May also act on other amino acids.</text>
</comment>
<dbReference type="InterPro" id="IPR000821">
    <property type="entry name" value="Ala_racemase"/>
</dbReference>
<comment type="similarity">
    <text evidence="4">Belongs to the alanine racemase family.</text>
</comment>
<feature type="binding site" evidence="4 6">
    <location>
        <position position="137"/>
    </location>
    <ligand>
        <name>substrate</name>
    </ligand>
</feature>
<dbReference type="AlphaFoldDB" id="A0A1M5TDK8"/>
<feature type="modified residue" description="N6-(pyridoxal phosphate)lysine" evidence="4 5">
    <location>
        <position position="39"/>
    </location>
</feature>
<dbReference type="Proteomes" id="UP000242520">
    <property type="component" value="Unassembled WGS sequence"/>
</dbReference>
<protein>
    <recommendedName>
        <fullName evidence="4">Alanine racemase</fullName>
        <ecNumber evidence="4">5.1.1.1</ecNumber>
    </recommendedName>
</protein>
<evidence type="ECO:0000256" key="6">
    <source>
        <dbReference type="PIRSR" id="PIRSR600821-52"/>
    </source>
</evidence>
<feature type="binding site" evidence="4 6">
    <location>
        <position position="316"/>
    </location>
    <ligand>
        <name>substrate</name>
    </ligand>
</feature>
<feature type="active site" description="Proton acceptor; specific for D-alanine" evidence="4">
    <location>
        <position position="39"/>
    </location>
</feature>
<evidence type="ECO:0000256" key="2">
    <source>
        <dbReference type="ARBA" id="ARBA00022898"/>
    </source>
</evidence>
<sequence>MSYKIGSTWAEINIDNLKENYRNIKKLLKEDTKICGVVKANAYGHGSVQIAKALIEEGVDYLAVATLKEALELRNNYIKKPILCLGYIQECDFKLALENDIDITIYSYESAQKLNNTASKNKKTANIHIKLDTGMSRLGFQIEDKSVYYIEKIYNFPNINVVGIYSHFAMADEKDKTFTNMQFKKFEYITNKLEDKGIKIPIKHICNSAGIIDCPNYHLDMVRSGIILYGHYPSNEVKKELINLKPVMTLKTKISHLKILEPGRGISYGQKYKTRDYTKIATIPIGYADGFTRMLGENANVKVKDKLVPVVGRICMDQCMINVNDLDVNIGDEVKIFGEDSDIRIERFSDALNTINYELLCMISRRVPRVYLEGNRVLQTLDYLVK</sequence>
<dbReference type="Gene3D" id="3.20.20.10">
    <property type="entry name" value="Alanine racemase"/>
    <property type="match status" value="1"/>
</dbReference>
<dbReference type="CDD" id="cd00430">
    <property type="entry name" value="PLPDE_III_AR"/>
    <property type="match status" value="1"/>
</dbReference>
<dbReference type="InterPro" id="IPR001608">
    <property type="entry name" value="Ala_racemase_N"/>
</dbReference>
<dbReference type="PRINTS" id="PR00992">
    <property type="entry name" value="ALARACEMASE"/>
</dbReference>
<proteinExistence type="inferred from homology"/>
<dbReference type="InterPro" id="IPR011079">
    <property type="entry name" value="Ala_racemase_C"/>
</dbReference>
<dbReference type="InterPro" id="IPR020622">
    <property type="entry name" value="Ala_racemase_pyridoxalP-BS"/>
</dbReference>
<keyword evidence="9" id="KW-1185">Reference proteome</keyword>
<name>A0A1M5TDK8_9FIRM</name>
<dbReference type="EC" id="5.1.1.1" evidence="4"/>
<dbReference type="GO" id="GO:0008784">
    <property type="term" value="F:alanine racemase activity"/>
    <property type="evidence" value="ECO:0007669"/>
    <property type="project" value="UniProtKB-UniRule"/>
</dbReference>
<dbReference type="PROSITE" id="PS00395">
    <property type="entry name" value="ALANINE_RACEMASE"/>
    <property type="match status" value="1"/>
</dbReference>
<feature type="domain" description="Alanine racemase C-terminal" evidence="7">
    <location>
        <begin position="247"/>
        <end position="372"/>
    </location>
</feature>
<dbReference type="SMART" id="SM01005">
    <property type="entry name" value="Ala_racemase_C"/>
    <property type="match status" value="1"/>
</dbReference>
<dbReference type="GO" id="GO:0009252">
    <property type="term" value="P:peptidoglycan biosynthetic process"/>
    <property type="evidence" value="ECO:0007669"/>
    <property type="project" value="TreeGrafter"/>
</dbReference>
<dbReference type="PANTHER" id="PTHR30511">
    <property type="entry name" value="ALANINE RACEMASE"/>
    <property type="match status" value="1"/>
</dbReference>
<dbReference type="SUPFAM" id="SSF51419">
    <property type="entry name" value="PLP-binding barrel"/>
    <property type="match status" value="1"/>
</dbReference>
<dbReference type="EMBL" id="FQXH01000031">
    <property type="protein sequence ID" value="SHH48423.1"/>
    <property type="molecule type" value="Genomic_DNA"/>
</dbReference>
<comment type="catalytic activity">
    <reaction evidence="4">
        <text>L-alanine = D-alanine</text>
        <dbReference type="Rhea" id="RHEA:20249"/>
        <dbReference type="ChEBI" id="CHEBI:57416"/>
        <dbReference type="ChEBI" id="CHEBI:57972"/>
        <dbReference type="EC" id="5.1.1.1"/>
    </reaction>
</comment>
<evidence type="ECO:0000256" key="4">
    <source>
        <dbReference type="HAMAP-Rule" id="MF_01201"/>
    </source>
</evidence>
<dbReference type="PANTHER" id="PTHR30511:SF0">
    <property type="entry name" value="ALANINE RACEMASE, CATABOLIC-RELATED"/>
    <property type="match status" value="1"/>
</dbReference>
<evidence type="ECO:0000259" key="7">
    <source>
        <dbReference type="SMART" id="SM01005"/>
    </source>
</evidence>
<evidence type="ECO:0000256" key="1">
    <source>
        <dbReference type="ARBA" id="ARBA00001933"/>
    </source>
</evidence>
<accession>A0A1M5TDK8</accession>
<feature type="active site" description="Proton acceptor; specific for L-alanine" evidence="4">
    <location>
        <position position="268"/>
    </location>
</feature>
<dbReference type="FunFam" id="3.20.20.10:FF:000002">
    <property type="entry name" value="Alanine racemase"/>
    <property type="match status" value="1"/>
</dbReference>
<dbReference type="RefSeq" id="WP_072726217.1">
    <property type="nucleotide sequence ID" value="NZ_FQXH01000031.1"/>
</dbReference>
<dbReference type="Gene3D" id="2.40.37.10">
    <property type="entry name" value="Lyase, Ornithine Decarboxylase, Chain A, domain 1"/>
    <property type="match status" value="1"/>
</dbReference>
<dbReference type="HAMAP" id="MF_01201">
    <property type="entry name" value="Ala_racemase"/>
    <property type="match status" value="1"/>
</dbReference>
<dbReference type="GO" id="GO:0030170">
    <property type="term" value="F:pyridoxal phosphate binding"/>
    <property type="evidence" value="ECO:0007669"/>
    <property type="project" value="UniProtKB-UniRule"/>
</dbReference>
<reference evidence="9" key="1">
    <citation type="submission" date="2016-11" db="EMBL/GenBank/DDBJ databases">
        <authorList>
            <person name="Varghese N."/>
            <person name="Submissions S."/>
        </authorList>
    </citation>
    <scope>NUCLEOTIDE SEQUENCE [LARGE SCALE GENOMIC DNA]</scope>
    <source>
        <strain evidence="9">DSM 15285</strain>
    </source>
</reference>
<keyword evidence="3 4" id="KW-0413">Isomerase</keyword>
<organism evidence="8 9">
    <name type="scientific">Tepidibacter thalassicus DSM 15285</name>
    <dbReference type="NCBI Taxonomy" id="1123350"/>
    <lineage>
        <taxon>Bacteria</taxon>
        <taxon>Bacillati</taxon>
        <taxon>Bacillota</taxon>
        <taxon>Clostridia</taxon>
        <taxon>Peptostreptococcales</taxon>
        <taxon>Peptostreptococcaceae</taxon>
        <taxon>Tepidibacter</taxon>
    </lineage>
</organism>
<evidence type="ECO:0000256" key="3">
    <source>
        <dbReference type="ARBA" id="ARBA00023235"/>
    </source>
</evidence>
<keyword evidence="2 4" id="KW-0663">Pyridoxal phosphate</keyword>
<dbReference type="SUPFAM" id="SSF50621">
    <property type="entry name" value="Alanine racemase C-terminal domain-like"/>
    <property type="match status" value="1"/>
</dbReference>
<gene>
    <name evidence="8" type="ORF">SAMN02744040_02111</name>
</gene>
<dbReference type="GO" id="GO:0030632">
    <property type="term" value="P:D-alanine biosynthetic process"/>
    <property type="evidence" value="ECO:0007669"/>
    <property type="project" value="UniProtKB-UniRule"/>
</dbReference>
<evidence type="ECO:0000256" key="5">
    <source>
        <dbReference type="PIRSR" id="PIRSR600821-50"/>
    </source>
</evidence>
<evidence type="ECO:0000313" key="9">
    <source>
        <dbReference type="Proteomes" id="UP000242520"/>
    </source>
</evidence>
<dbReference type="GO" id="GO:0005829">
    <property type="term" value="C:cytosol"/>
    <property type="evidence" value="ECO:0007669"/>
    <property type="project" value="TreeGrafter"/>
</dbReference>
<dbReference type="Pfam" id="PF01168">
    <property type="entry name" value="Ala_racemase_N"/>
    <property type="match status" value="1"/>
</dbReference>
<comment type="cofactor">
    <cofactor evidence="1 4 5">
        <name>pyridoxal 5'-phosphate</name>
        <dbReference type="ChEBI" id="CHEBI:597326"/>
    </cofactor>
</comment>
<dbReference type="UniPathway" id="UPA00042">
    <property type="reaction ID" value="UER00497"/>
</dbReference>
<dbReference type="InterPro" id="IPR029066">
    <property type="entry name" value="PLP-binding_barrel"/>
</dbReference>
<evidence type="ECO:0000313" key="8">
    <source>
        <dbReference type="EMBL" id="SHH48423.1"/>
    </source>
</evidence>
<dbReference type="NCBIfam" id="TIGR00492">
    <property type="entry name" value="alr"/>
    <property type="match status" value="1"/>
</dbReference>
<dbReference type="OrthoDB" id="9813814at2"/>
<comment type="pathway">
    <text evidence="4">Amino-acid biosynthesis; D-alanine biosynthesis; D-alanine from L-alanine: step 1/1.</text>
</comment>
<dbReference type="InterPro" id="IPR009006">
    <property type="entry name" value="Ala_racemase/Decarboxylase_C"/>
</dbReference>
<dbReference type="STRING" id="1123350.SAMN02744040_02111"/>
<dbReference type="Pfam" id="PF00842">
    <property type="entry name" value="Ala_racemase_C"/>
    <property type="match status" value="1"/>
</dbReference>